<reference evidence="2" key="2">
    <citation type="submission" date="2020-10" db="EMBL/GenBank/DDBJ databases">
        <authorList>
            <person name="Cooper E.A."/>
            <person name="Brenton Z.W."/>
            <person name="Flinn B.S."/>
            <person name="Jenkins J."/>
            <person name="Shu S."/>
            <person name="Flowers D."/>
            <person name="Luo F."/>
            <person name="Wang Y."/>
            <person name="Xia P."/>
            <person name="Barry K."/>
            <person name="Daum C."/>
            <person name="Lipzen A."/>
            <person name="Yoshinaga Y."/>
            <person name="Schmutz J."/>
            <person name="Saski C."/>
            <person name="Vermerris W."/>
            <person name="Kresovich S."/>
        </authorList>
    </citation>
    <scope>NUCLEOTIDE SEQUENCE</scope>
</reference>
<evidence type="ECO:0000313" key="3">
    <source>
        <dbReference type="Proteomes" id="UP000807115"/>
    </source>
</evidence>
<evidence type="ECO:0000256" key="1">
    <source>
        <dbReference type="SAM" id="MobiDB-lite"/>
    </source>
</evidence>
<comment type="caution">
    <text evidence="2">The sequence shown here is derived from an EMBL/GenBank/DDBJ whole genome shotgun (WGS) entry which is preliminary data.</text>
</comment>
<gene>
    <name evidence="2" type="ORF">BDA96_03G237700</name>
</gene>
<dbReference type="AlphaFoldDB" id="A0A921RDY3"/>
<feature type="compositionally biased region" description="Pro residues" evidence="1">
    <location>
        <begin position="81"/>
        <end position="91"/>
    </location>
</feature>
<evidence type="ECO:0000313" key="2">
    <source>
        <dbReference type="EMBL" id="KAG0538456.1"/>
    </source>
</evidence>
<feature type="region of interest" description="Disordered" evidence="1">
    <location>
        <begin position="73"/>
        <end position="102"/>
    </location>
</feature>
<sequence>MFSTERIVVLYEFVILISGTSYWEGRSLGPFKRKIYSQRLLFVKFWSEPGPCLFLDSSPIKKSCFCEVNKSSPIPLASRPPSLPPSSPQIPTPAAATSPNPI</sequence>
<organism evidence="2 3">
    <name type="scientific">Sorghum bicolor</name>
    <name type="common">Sorghum</name>
    <name type="synonym">Sorghum vulgare</name>
    <dbReference type="NCBI Taxonomy" id="4558"/>
    <lineage>
        <taxon>Eukaryota</taxon>
        <taxon>Viridiplantae</taxon>
        <taxon>Streptophyta</taxon>
        <taxon>Embryophyta</taxon>
        <taxon>Tracheophyta</taxon>
        <taxon>Spermatophyta</taxon>
        <taxon>Magnoliopsida</taxon>
        <taxon>Liliopsida</taxon>
        <taxon>Poales</taxon>
        <taxon>Poaceae</taxon>
        <taxon>PACMAD clade</taxon>
        <taxon>Panicoideae</taxon>
        <taxon>Andropogonodae</taxon>
        <taxon>Andropogoneae</taxon>
        <taxon>Sorghinae</taxon>
        <taxon>Sorghum</taxon>
    </lineage>
</organism>
<proteinExistence type="predicted"/>
<reference evidence="2" key="1">
    <citation type="journal article" date="2019" name="BMC Genomics">
        <title>A new reference genome for Sorghum bicolor reveals high levels of sequence similarity between sweet and grain genotypes: implications for the genetics of sugar metabolism.</title>
        <authorList>
            <person name="Cooper E.A."/>
            <person name="Brenton Z.W."/>
            <person name="Flinn B.S."/>
            <person name="Jenkins J."/>
            <person name="Shu S."/>
            <person name="Flowers D."/>
            <person name="Luo F."/>
            <person name="Wang Y."/>
            <person name="Xia P."/>
            <person name="Barry K."/>
            <person name="Daum C."/>
            <person name="Lipzen A."/>
            <person name="Yoshinaga Y."/>
            <person name="Schmutz J."/>
            <person name="Saski C."/>
            <person name="Vermerris W."/>
            <person name="Kresovich S."/>
        </authorList>
    </citation>
    <scope>NUCLEOTIDE SEQUENCE</scope>
</reference>
<feature type="compositionally biased region" description="Low complexity" evidence="1">
    <location>
        <begin position="92"/>
        <end position="102"/>
    </location>
</feature>
<accession>A0A921RDY3</accession>
<dbReference type="EMBL" id="CM027682">
    <property type="protein sequence ID" value="KAG0538456.1"/>
    <property type="molecule type" value="Genomic_DNA"/>
</dbReference>
<protein>
    <submittedName>
        <fullName evidence="2">Uncharacterized protein</fullName>
    </submittedName>
</protein>
<dbReference type="Proteomes" id="UP000807115">
    <property type="component" value="Chromosome 3"/>
</dbReference>
<name>A0A921RDY3_SORBI</name>